<proteinExistence type="predicted"/>
<evidence type="ECO:0000313" key="3">
    <source>
        <dbReference type="Proteomes" id="UP000184212"/>
    </source>
</evidence>
<keyword evidence="3" id="KW-1185">Reference proteome</keyword>
<dbReference type="SUPFAM" id="SSF50346">
    <property type="entry name" value="PRC-barrel domain"/>
    <property type="match status" value="1"/>
</dbReference>
<dbReference type="STRING" id="947013.SAMN04488109_0815"/>
<name>A0A1M5KSA4_9BACT</name>
<dbReference type="RefSeq" id="WP_073131300.1">
    <property type="nucleotide sequence ID" value="NZ_FQWQ01000001.1"/>
</dbReference>
<dbReference type="InterPro" id="IPR011033">
    <property type="entry name" value="PRC_barrel-like_sf"/>
</dbReference>
<evidence type="ECO:0000259" key="1">
    <source>
        <dbReference type="Pfam" id="PF05239"/>
    </source>
</evidence>
<dbReference type="PANTHER" id="PTHR36505:SF1">
    <property type="entry name" value="BLR1072 PROTEIN"/>
    <property type="match status" value="1"/>
</dbReference>
<dbReference type="Pfam" id="PF05239">
    <property type="entry name" value="PRC"/>
    <property type="match status" value="1"/>
</dbReference>
<dbReference type="OrthoDB" id="286778at2"/>
<dbReference type="PANTHER" id="PTHR36505">
    <property type="entry name" value="BLR1072 PROTEIN"/>
    <property type="match status" value="1"/>
</dbReference>
<accession>A0A1M5KSA4</accession>
<reference evidence="2 3" key="1">
    <citation type="submission" date="2016-11" db="EMBL/GenBank/DDBJ databases">
        <authorList>
            <person name="Jaros S."/>
            <person name="Januszkiewicz K."/>
            <person name="Wedrychowicz H."/>
        </authorList>
    </citation>
    <scope>NUCLEOTIDE SEQUENCE [LARGE SCALE GENOMIC DNA]</scope>
    <source>
        <strain evidence="2 3">DSM 24574</strain>
    </source>
</reference>
<organism evidence="2 3">
    <name type="scientific">Chryseolinea serpens</name>
    <dbReference type="NCBI Taxonomy" id="947013"/>
    <lineage>
        <taxon>Bacteria</taxon>
        <taxon>Pseudomonadati</taxon>
        <taxon>Bacteroidota</taxon>
        <taxon>Cytophagia</taxon>
        <taxon>Cytophagales</taxon>
        <taxon>Fulvivirgaceae</taxon>
        <taxon>Chryseolinea</taxon>
    </lineage>
</organism>
<dbReference type="Proteomes" id="UP000184212">
    <property type="component" value="Unassembled WGS sequence"/>
</dbReference>
<dbReference type="AlphaFoldDB" id="A0A1M5KSA4"/>
<evidence type="ECO:0000313" key="2">
    <source>
        <dbReference type="EMBL" id="SHG55742.1"/>
    </source>
</evidence>
<sequence length="139" mass="15442">MKVHGRNYEVDNVTGHNHAGPAANTPVRRLTATSIIGDSVENTKGDHLGQINNLMINIMSGRIEYVVLEFGAFLGLGGKLFAIPFGELHLNADKECFVLDRDRASFADMPGFDKMHWPATNDHSYFNDVNNYWGPVIQP</sequence>
<feature type="domain" description="PRC-barrel" evidence="1">
    <location>
        <begin position="31"/>
        <end position="93"/>
    </location>
</feature>
<protein>
    <submittedName>
        <fullName evidence="2">PRC-barrel domain-containing protein</fullName>
    </submittedName>
</protein>
<gene>
    <name evidence="2" type="ORF">SAMN04488109_0815</name>
</gene>
<dbReference type="Gene3D" id="2.30.30.240">
    <property type="entry name" value="PRC-barrel domain"/>
    <property type="match status" value="1"/>
</dbReference>
<dbReference type="EMBL" id="FQWQ01000001">
    <property type="protein sequence ID" value="SHG55742.1"/>
    <property type="molecule type" value="Genomic_DNA"/>
</dbReference>
<dbReference type="InterPro" id="IPR027275">
    <property type="entry name" value="PRC-brl_dom"/>
</dbReference>